<dbReference type="PANTHER" id="PTHR34706">
    <property type="entry name" value="SLR1338 PROTEIN"/>
    <property type="match status" value="1"/>
</dbReference>
<keyword evidence="4" id="KW-1185">Reference proteome</keyword>
<evidence type="ECO:0000313" key="4">
    <source>
        <dbReference type="Proteomes" id="UP001412239"/>
    </source>
</evidence>
<name>A0A292PY66_9PEZI</name>
<dbReference type="Pfam" id="PF00092">
    <property type="entry name" value="VWA"/>
    <property type="match status" value="1"/>
</dbReference>
<evidence type="ECO:0000259" key="2">
    <source>
        <dbReference type="PROSITE" id="PS50234"/>
    </source>
</evidence>
<dbReference type="SUPFAM" id="SSF53300">
    <property type="entry name" value="vWA-like"/>
    <property type="match status" value="1"/>
</dbReference>
<dbReference type="InterPro" id="IPR036465">
    <property type="entry name" value="vWFA_dom_sf"/>
</dbReference>
<dbReference type="PANTHER" id="PTHR34706:SF1">
    <property type="entry name" value="VWFA DOMAIN-CONTAINING PROTEIN"/>
    <property type="match status" value="1"/>
</dbReference>
<protein>
    <recommendedName>
        <fullName evidence="2">VWFA domain-containing protein</fullName>
    </recommendedName>
</protein>
<dbReference type="EMBL" id="LN890990">
    <property type="protein sequence ID" value="CUS12506.1"/>
    <property type="molecule type" value="Genomic_DNA"/>
</dbReference>
<feature type="compositionally biased region" description="Pro residues" evidence="1">
    <location>
        <begin position="49"/>
        <end position="65"/>
    </location>
</feature>
<reference evidence="3" key="1">
    <citation type="submission" date="2015-10" db="EMBL/GenBank/DDBJ databases">
        <authorList>
            <person name="Regsiter A."/>
            <person name="william w."/>
        </authorList>
    </citation>
    <scope>NUCLEOTIDE SEQUENCE</scope>
    <source>
        <strain evidence="3">Montdore</strain>
    </source>
</reference>
<dbReference type="Proteomes" id="UP001412239">
    <property type="component" value="Unassembled WGS sequence"/>
</dbReference>
<feature type="compositionally biased region" description="Basic residues" evidence="1">
    <location>
        <begin position="1"/>
        <end position="10"/>
    </location>
</feature>
<feature type="domain" description="VWFA" evidence="2">
    <location>
        <begin position="99"/>
        <end position="286"/>
    </location>
</feature>
<evidence type="ECO:0000313" key="3">
    <source>
        <dbReference type="EMBL" id="CUS12506.1"/>
    </source>
</evidence>
<dbReference type="InterPro" id="IPR002035">
    <property type="entry name" value="VWF_A"/>
</dbReference>
<proteinExistence type="predicted"/>
<feature type="compositionally biased region" description="Polar residues" evidence="1">
    <location>
        <begin position="11"/>
        <end position="21"/>
    </location>
</feature>
<dbReference type="AlphaFoldDB" id="A0A292PY66"/>
<feature type="compositionally biased region" description="Polar residues" evidence="1">
    <location>
        <begin position="30"/>
        <end position="44"/>
    </location>
</feature>
<gene>
    <name evidence="3" type="ORF">GSTUAT00003471001</name>
</gene>
<sequence length="303" mass="33371">MDFLKKKLNRRNQQGQPSFSRSFLDDGKSNPFQDPVSQFPSAGLSTPPRKSPPSNDPNIAPPPPTYESALLTPAPIIRRGTFSDTSPTAEQYAGLSRFDTVFLIDDSGSMAGSNWQQTASALAAIVPICTAHDSDGVDIHFLNHNSSHTNVRSSEQLQLIFASVTPRGITPTGRRLGVILDEYLKRFRRNKGIKPLNVIVITDGEPTDPDRLEKNIVKCARELDAMGANDRQVGVQFFQVGSDEAATESLDELDNALVEEHNVRDMVDTISWKKMNEGNGLTADGILKVVMGAVDKRLDRKRR</sequence>
<accession>A0A292PY66</accession>
<feature type="region of interest" description="Disordered" evidence="1">
    <location>
        <begin position="1"/>
        <end position="69"/>
    </location>
</feature>
<dbReference type="SMART" id="SM00327">
    <property type="entry name" value="VWA"/>
    <property type="match status" value="1"/>
</dbReference>
<evidence type="ECO:0000256" key="1">
    <source>
        <dbReference type="SAM" id="MobiDB-lite"/>
    </source>
</evidence>
<dbReference type="Gene3D" id="3.40.50.410">
    <property type="entry name" value="von Willebrand factor, type A domain"/>
    <property type="match status" value="1"/>
</dbReference>
<organism evidence="3 4">
    <name type="scientific">Tuber aestivum</name>
    <name type="common">summer truffle</name>
    <dbReference type="NCBI Taxonomy" id="59557"/>
    <lineage>
        <taxon>Eukaryota</taxon>
        <taxon>Fungi</taxon>
        <taxon>Dikarya</taxon>
        <taxon>Ascomycota</taxon>
        <taxon>Pezizomycotina</taxon>
        <taxon>Pezizomycetes</taxon>
        <taxon>Pezizales</taxon>
        <taxon>Tuberaceae</taxon>
        <taxon>Tuber</taxon>
    </lineage>
</organism>
<dbReference type="PROSITE" id="PS50234">
    <property type="entry name" value="VWFA"/>
    <property type="match status" value="1"/>
</dbReference>